<protein>
    <submittedName>
        <fullName evidence="1">Uncharacterized protein</fullName>
    </submittedName>
</protein>
<reference evidence="2" key="1">
    <citation type="journal article" date="2016" name="Genome Announc.">
        <title>Draft genome sequence of Aspergillus niger strain An76.</title>
        <authorList>
            <person name="Gong W."/>
            <person name="Cheng Z."/>
            <person name="Zhang H."/>
            <person name="Liu L."/>
            <person name="Gao P."/>
            <person name="Wang L."/>
        </authorList>
    </citation>
    <scope>NUCLEOTIDE SEQUENCE [LARGE SCALE GENOMIC DNA]</scope>
    <source>
        <strain evidence="2">An76</strain>
    </source>
</reference>
<dbReference type="Gene3D" id="3.40.1310.20">
    <property type="match status" value="1"/>
</dbReference>
<dbReference type="VEuPathDB" id="FungiDB:An12g03090"/>
<dbReference type="SUPFAM" id="SSF55464">
    <property type="entry name" value="Origin of replication-binding domain, RBD-like"/>
    <property type="match status" value="1"/>
</dbReference>
<proteinExistence type="predicted"/>
<dbReference type="GO" id="GO:0005198">
    <property type="term" value="F:structural molecule activity"/>
    <property type="evidence" value="ECO:0007669"/>
    <property type="project" value="InterPro"/>
</dbReference>
<gene>
    <name evidence="1" type="ORF">ABL_01520</name>
</gene>
<evidence type="ECO:0000313" key="2">
    <source>
        <dbReference type="Proteomes" id="UP000068243"/>
    </source>
</evidence>
<evidence type="ECO:0000313" key="1">
    <source>
        <dbReference type="EMBL" id="GAQ36160.1"/>
    </source>
</evidence>
<comment type="caution">
    <text evidence="1">The sequence shown here is derived from an EMBL/GenBank/DDBJ whole genome shotgun (WGS) entry which is preliminary data.</text>
</comment>
<organism evidence="1 2">
    <name type="scientific">Aspergillus niger</name>
    <dbReference type="NCBI Taxonomy" id="5061"/>
    <lineage>
        <taxon>Eukaryota</taxon>
        <taxon>Fungi</taxon>
        <taxon>Dikarya</taxon>
        <taxon>Ascomycota</taxon>
        <taxon>Pezizomycotina</taxon>
        <taxon>Eurotiomycetes</taxon>
        <taxon>Eurotiomycetidae</taxon>
        <taxon>Eurotiales</taxon>
        <taxon>Aspergillaceae</taxon>
        <taxon>Aspergillus</taxon>
        <taxon>Aspergillus subgen. Circumdati</taxon>
    </lineage>
</organism>
<dbReference type="OrthoDB" id="4355886at2759"/>
<name>A0A100I8I6_ASPNG</name>
<dbReference type="EMBL" id="BCMY01000002">
    <property type="protein sequence ID" value="GAQ36160.1"/>
    <property type="molecule type" value="Genomic_DNA"/>
</dbReference>
<dbReference type="Proteomes" id="UP000068243">
    <property type="component" value="Unassembled WGS sequence"/>
</dbReference>
<dbReference type="PRINTS" id="PR00228">
    <property type="entry name" value="GEMCOATCLVL1"/>
</dbReference>
<accession>A0A100I8I6</accession>
<dbReference type="VEuPathDB" id="FungiDB:M747DRAFT_373443"/>
<dbReference type="AlphaFoldDB" id="A0A100I8I6"/>
<sequence>MSLSRLRLSSLSSVSDVSDTASVVSSRTSIASSKAEAAIHCRTVFLTYAQCSLENKDEFAAMFNEMLERNKLSKATYYGCREPHRVNGIHYHVLLNFGEQVNWSFSTARKCLTVPGNMCDSLNIVTRRRGQNYQDFVVNHVKYCEKIEGGDLFGERPKMSADIAAERKRKWEEIGRERNAASKLAKCKELLPDKFYCSFNNIKGAVEFEHQNEEVYERFELPSYINPSNFRVPLEICQWEFDNLIHPKPGRRQSLIIVGNSRTGKSCLAEYIASQHGVFSSFDTEWDLAAYRDAVFDGTWEV</sequence>
<dbReference type="InterPro" id="IPR001301">
    <property type="entry name" value="Gemini_AL1_CLV"/>
</dbReference>